<feature type="transmembrane region" description="Helical" evidence="1">
    <location>
        <begin position="90"/>
        <end position="111"/>
    </location>
</feature>
<reference evidence="2" key="2">
    <citation type="submission" date="2023-06" db="EMBL/GenBank/DDBJ databases">
        <authorList>
            <consortium name="Lawrence Berkeley National Laboratory"/>
            <person name="Haridas S."/>
            <person name="Hensen N."/>
            <person name="Bonometti L."/>
            <person name="Westerberg I."/>
            <person name="Brannstrom I.O."/>
            <person name="Guillou S."/>
            <person name="Cros-Aarteil S."/>
            <person name="Calhoun S."/>
            <person name="Kuo A."/>
            <person name="Mondo S."/>
            <person name="Pangilinan J."/>
            <person name="Riley R."/>
            <person name="Labutti K."/>
            <person name="Andreopoulos B."/>
            <person name="Lipzen A."/>
            <person name="Chen C."/>
            <person name="Yanf M."/>
            <person name="Daum C."/>
            <person name="Ng V."/>
            <person name="Clum A."/>
            <person name="Steindorff A."/>
            <person name="Ohm R."/>
            <person name="Martin F."/>
            <person name="Silar P."/>
            <person name="Natvig D."/>
            <person name="Lalanne C."/>
            <person name="Gautier V."/>
            <person name="Ament-Velasquez S.L."/>
            <person name="Kruys A."/>
            <person name="Hutchinson M.I."/>
            <person name="Powell A.J."/>
            <person name="Barry K."/>
            <person name="Miller A.N."/>
            <person name="Grigoriev I.V."/>
            <person name="Debuchy R."/>
            <person name="Gladieux P."/>
            <person name="Thoren M.H."/>
            <person name="Johannesson H."/>
        </authorList>
    </citation>
    <scope>NUCLEOTIDE SEQUENCE</scope>
    <source>
        <strain evidence="2">CBS 955.72</strain>
    </source>
</reference>
<accession>A0AAJ0MBH0</accession>
<feature type="transmembrane region" description="Helical" evidence="1">
    <location>
        <begin position="138"/>
        <end position="160"/>
    </location>
</feature>
<proteinExistence type="predicted"/>
<protein>
    <submittedName>
        <fullName evidence="2">Uncharacterized protein</fullName>
    </submittedName>
</protein>
<dbReference type="EMBL" id="JAUIQD010000006">
    <property type="protein sequence ID" value="KAK3346879.1"/>
    <property type="molecule type" value="Genomic_DNA"/>
</dbReference>
<dbReference type="AlphaFoldDB" id="A0AAJ0MBH0"/>
<evidence type="ECO:0000256" key="1">
    <source>
        <dbReference type="SAM" id="Phobius"/>
    </source>
</evidence>
<evidence type="ECO:0000313" key="2">
    <source>
        <dbReference type="EMBL" id="KAK3346879.1"/>
    </source>
</evidence>
<comment type="caution">
    <text evidence="2">The sequence shown here is derived from an EMBL/GenBank/DDBJ whole genome shotgun (WGS) entry which is preliminary data.</text>
</comment>
<sequence>MAKTLCNMVSILKDICMYVLIFISRCGSFHASGKTSSSFTTGRRSSDAGCVYFLRFMGKISRLGSRRISATAGEFRLYVPLRGWTLRVHFGWILAVLFGLVVVGLNVLFAARAWEWDAELRTEAGGGAGVGGQGEAGAVLLGVFIGLHSLKGLGMAWYYLNMWCE</sequence>
<dbReference type="Proteomes" id="UP001275084">
    <property type="component" value="Unassembled WGS sequence"/>
</dbReference>
<keyword evidence="1" id="KW-0472">Membrane</keyword>
<gene>
    <name evidence="2" type="ORF">B0T25DRAFT_289971</name>
</gene>
<keyword evidence="1" id="KW-1133">Transmembrane helix</keyword>
<keyword evidence="3" id="KW-1185">Reference proteome</keyword>
<reference evidence="2" key="1">
    <citation type="journal article" date="2023" name="Mol. Phylogenet. Evol.">
        <title>Genome-scale phylogeny and comparative genomics of the fungal order Sordariales.</title>
        <authorList>
            <person name="Hensen N."/>
            <person name="Bonometti L."/>
            <person name="Westerberg I."/>
            <person name="Brannstrom I.O."/>
            <person name="Guillou S."/>
            <person name="Cros-Aarteil S."/>
            <person name="Calhoun S."/>
            <person name="Haridas S."/>
            <person name="Kuo A."/>
            <person name="Mondo S."/>
            <person name="Pangilinan J."/>
            <person name="Riley R."/>
            <person name="LaButti K."/>
            <person name="Andreopoulos B."/>
            <person name="Lipzen A."/>
            <person name="Chen C."/>
            <person name="Yan M."/>
            <person name="Daum C."/>
            <person name="Ng V."/>
            <person name="Clum A."/>
            <person name="Steindorff A."/>
            <person name="Ohm R.A."/>
            <person name="Martin F."/>
            <person name="Silar P."/>
            <person name="Natvig D.O."/>
            <person name="Lalanne C."/>
            <person name="Gautier V."/>
            <person name="Ament-Velasquez S.L."/>
            <person name="Kruys A."/>
            <person name="Hutchinson M.I."/>
            <person name="Powell A.J."/>
            <person name="Barry K."/>
            <person name="Miller A.N."/>
            <person name="Grigoriev I.V."/>
            <person name="Debuchy R."/>
            <person name="Gladieux P."/>
            <person name="Hiltunen Thoren M."/>
            <person name="Johannesson H."/>
        </authorList>
    </citation>
    <scope>NUCLEOTIDE SEQUENCE</scope>
    <source>
        <strain evidence="2">CBS 955.72</strain>
    </source>
</reference>
<name>A0AAJ0MBH0_9PEZI</name>
<keyword evidence="1" id="KW-0812">Transmembrane</keyword>
<organism evidence="2 3">
    <name type="scientific">Lasiosphaeria hispida</name>
    <dbReference type="NCBI Taxonomy" id="260671"/>
    <lineage>
        <taxon>Eukaryota</taxon>
        <taxon>Fungi</taxon>
        <taxon>Dikarya</taxon>
        <taxon>Ascomycota</taxon>
        <taxon>Pezizomycotina</taxon>
        <taxon>Sordariomycetes</taxon>
        <taxon>Sordariomycetidae</taxon>
        <taxon>Sordariales</taxon>
        <taxon>Lasiosphaeriaceae</taxon>
        <taxon>Lasiosphaeria</taxon>
    </lineage>
</organism>
<evidence type="ECO:0000313" key="3">
    <source>
        <dbReference type="Proteomes" id="UP001275084"/>
    </source>
</evidence>